<sequence length="179" mass="18655" precursor="true">MRAVSDRVRRTFGAVVLGVMATSVFGFPAQAQPAGFPDLSKFTAVAAEPYITRWFKGATEMSFLAFVTPYDIGCTFAAPPEPSDFEQGVSCGGAADCVIGLAEPGDNNAGTYQLSHYFHGGCDGKSPGPTNGGSLLAVGQKVSYGHVTCAVDTNRTVACLNTGSGEHGFVLKPSVSWTF</sequence>
<keyword evidence="1" id="KW-0732">Signal</keyword>
<accession>A0A4R8SMV0</accession>
<evidence type="ECO:0000313" key="3">
    <source>
        <dbReference type="Proteomes" id="UP000294604"/>
    </source>
</evidence>
<organism evidence="2 3">
    <name type="scientific">Mycobacteroides salmoniphilum</name>
    <dbReference type="NCBI Taxonomy" id="404941"/>
    <lineage>
        <taxon>Bacteria</taxon>
        <taxon>Bacillati</taxon>
        <taxon>Actinomycetota</taxon>
        <taxon>Actinomycetes</taxon>
        <taxon>Mycobacteriales</taxon>
        <taxon>Mycobacteriaceae</taxon>
        <taxon>Mycobacteroides</taxon>
    </lineage>
</organism>
<dbReference type="EMBL" id="PECL01000015">
    <property type="protein sequence ID" value="TDZ99771.1"/>
    <property type="molecule type" value="Genomic_DNA"/>
</dbReference>
<name>A0A4R8SMV0_9MYCO</name>
<protein>
    <recommendedName>
        <fullName evidence="4">Secreted protein</fullName>
    </recommendedName>
</protein>
<dbReference type="Proteomes" id="UP000294604">
    <property type="component" value="Unassembled WGS sequence"/>
</dbReference>
<gene>
    <name evidence="2" type="ORF">CCUG60884_04842</name>
</gene>
<feature type="chain" id="PRO_5020499739" description="Secreted protein" evidence="1">
    <location>
        <begin position="32"/>
        <end position="179"/>
    </location>
</feature>
<evidence type="ECO:0000313" key="2">
    <source>
        <dbReference type="EMBL" id="TDZ99771.1"/>
    </source>
</evidence>
<comment type="caution">
    <text evidence="2">The sequence shown here is derived from an EMBL/GenBank/DDBJ whole genome shotgun (WGS) entry which is preliminary data.</text>
</comment>
<evidence type="ECO:0008006" key="4">
    <source>
        <dbReference type="Google" id="ProtNLM"/>
    </source>
</evidence>
<proteinExistence type="predicted"/>
<reference evidence="2 3" key="1">
    <citation type="journal article" date="2019" name="Sci. Rep.">
        <title>Extended insight into the Mycobacterium chelonae-abscessus complex through whole genome sequencing of Mycobacterium salmoniphilum outbreak and Mycobacterium salmoniphilum-like strains.</title>
        <authorList>
            <person name="Behra P.R.K."/>
            <person name="Das S."/>
            <person name="Pettersson B.M.F."/>
            <person name="Shirreff L."/>
            <person name="DuCote T."/>
            <person name="Jacobsson K.G."/>
            <person name="Ennis D.G."/>
            <person name="Kirsebom L.A."/>
        </authorList>
    </citation>
    <scope>NUCLEOTIDE SEQUENCE [LARGE SCALE GENOMIC DNA]</scope>
    <source>
        <strain evidence="2 3">CCUG 60884</strain>
    </source>
</reference>
<dbReference type="AlphaFoldDB" id="A0A4R8SMV0"/>
<evidence type="ECO:0000256" key="1">
    <source>
        <dbReference type="SAM" id="SignalP"/>
    </source>
</evidence>
<feature type="signal peptide" evidence="1">
    <location>
        <begin position="1"/>
        <end position="31"/>
    </location>
</feature>